<dbReference type="PRINTS" id="PR01217">
    <property type="entry name" value="PRICHEXTENSN"/>
</dbReference>
<sequence length="223" mass="23630">MGRTLVVWAVCLVPVLTGCGALRHDAAPRSLFARDARREARTAWATVRDRHPDRVFSDEFRDGFIDGYAERRAHGPTPPAPGADVSAREYQLGYRYATETAVAPEPAAPRSAVPQNRPPVSAPAEPAPVALLPKPELPVIKPFDPPRPSDSGAKFAPLPVPDSLPTPVPALPSTLPVPAPDLQLPVPLPGPPLPSVPPLPSGTPTILDDIPPLPFVPPAVPRP</sequence>
<keyword evidence="3" id="KW-1185">Reference proteome</keyword>
<dbReference type="AlphaFoldDB" id="A0A2Z3HFR9"/>
<organism evidence="2 3">
    <name type="scientific">Gemmata obscuriglobus</name>
    <dbReference type="NCBI Taxonomy" id="114"/>
    <lineage>
        <taxon>Bacteria</taxon>
        <taxon>Pseudomonadati</taxon>
        <taxon>Planctomycetota</taxon>
        <taxon>Planctomycetia</taxon>
        <taxon>Gemmatales</taxon>
        <taxon>Gemmataceae</taxon>
        <taxon>Gemmata</taxon>
    </lineage>
</organism>
<feature type="compositionally biased region" description="Pro residues" evidence="1">
    <location>
        <begin position="186"/>
        <end position="201"/>
    </location>
</feature>
<dbReference type="PROSITE" id="PS51257">
    <property type="entry name" value="PROKAR_LIPOPROTEIN"/>
    <property type="match status" value="1"/>
</dbReference>
<dbReference type="RefSeq" id="WP_010049812.1">
    <property type="nucleotide sequence ID" value="NZ_CP025958.1"/>
</dbReference>
<dbReference type="OrthoDB" id="215737at2"/>
<reference evidence="2 3" key="1">
    <citation type="submission" date="2018-01" db="EMBL/GenBank/DDBJ databases">
        <title>G. obscuriglobus.</title>
        <authorList>
            <person name="Franke J."/>
            <person name="Blomberg W."/>
            <person name="Selmecki A."/>
        </authorList>
    </citation>
    <scope>NUCLEOTIDE SEQUENCE [LARGE SCALE GENOMIC DNA]</scope>
    <source>
        <strain evidence="2 3">DSM 5831</strain>
    </source>
</reference>
<evidence type="ECO:0000256" key="1">
    <source>
        <dbReference type="SAM" id="MobiDB-lite"/>
    </source>
</evidence>
<name>A0A2Z3HFR9_9BACT</name>
<protein>
    <submittedName>
        <fullName evidence="2">Uncharacterized protein</fullName>
    </submittedName>
</protein>
<accession>A0A2Z3HFR9</accession>
<dbReference type="KEGG" id="gog:C1280_29165"/>
<evidence type="ECO:0000313" key="3">
    <source>
        <dbReference type="Proteomes" id="UP000245802"/>
    </source>
</evidence>
<dbReference type="EMBL" id="CP025958">
    <property type="protein sequence ID" value="AWM40654.1"/>
    <property type="molecule type" value="Genomic_DNA"/>
</dbReference>
<gene>
    <name evidence="2" type="ORF">C1280_29165</name>
</gene>
<proteinExistence type="predicted"/>
<dbReference type="Proteomes" id="UP000245802">
    <property type="component" value="Chromosome"/>
</dbReference>
<feature type="compositionally biased region" description="Pro residues" evidence="1">
    <location>
        <begin position="211"/>
        <end position="223"/>
    </location>
</feature>
<feature type="region of interest" description="Disordered" evidence="1">
    <location>
        <begin position="182"/>
        <end position="223"/>
    </location>
</feature>
<evidence type="ECO:0000313" key="2">
    <source>
        <dbReference type="EMBL" id="AWM40654.1"/>
    </source>
</evidence>
<feature type="region of interest" description="Disordered" evidence="1">
    <location>
        <begin position="101"/>
        <end position="127"/>
    </location>
</feature>